<gene>
    <name evidence="2" type="ORF">LSAT_V11C300142880</name>
</gene>
<dbReference type="GO" id="GO:2000012">
    <property type="term" value="P:regulation of auxin polar transport"/>
    <property type="evidence" value="ECO:0007669"/>
    <property type="project" value="InterPro"/>
</dbReference>
<sequence length="349" mass="40232">MNALGWMHRKFKKNNDEEKRNVSTRKSSSCFSTLLGLHEQQYYPEEKKFSAHFRQPRVYSESSLALEAHSVKELDEEETGDMNMQFIHAFLAIGTLGSISVTEESMTPKVAMQIETEASENEVKSLNKLEKLNEKEVINSVINESRNEKGVTLDEKEINGMDTKDNKSMAICPFKEFSETPPTKEGERKQKPKPTNLFKKSEAHAMHFMKKMLKKLDITSQRSPTSANICDPTEKKPTRVFRKSRKIHPEAANRYVSKSHNSEMKRTSYDEDNDKQLKVKDEGTKHPRDGMLKKETVSCYPNGEKAHWIKTDAECKYKCIWSVVDYVYKVYSSILLSSTICIVDFVLEF</sequence>
<feature type="compositionally biased region" description="Basic and acidic residues" evidence="1">
    <location>
        <begin position="260"/>
        <end position="275"/>
    </location>
</feature>
<feature type="region of interest" description="Disordered" evidence="1">
    <location>
        <begin position="218"/>
        <end position="275"/>
    </location>
</feature>
<comment type="caution">
    <text evidence="2">The sequence shown here is derived from an EMBL/GenBank/DDBJ whole genome shotgun (WGS) entry which is preliminary data.</text>
</comment>
<dbReference type="PANTHER" id="PTHR34959">
    <property type="entry name" value="PROTEIN LAZY 1"/>
    <property type="match status" value="1"/>
</dbReference>
<dbReference type="InterPro" id="IPR038928">
    <property type="entry name" value="LAZY1"/>
</dbReference>
<name>A0A9R1XQ40_LACSA</name>
<dbReference type="PANTHER" id="PTHR34959:SF14">
    <property type="match status" value="1"/>
</dbReference>
<evidence type="ECO:0000256" key="1">
    <source>
        <dbReference type="SAM" id="MobiDB-lite"/>
    </source>
</evidence>
<feature type="compositionally biased region" description="Polar residues" evidence="1">
    <location>
        <begin position="218"/>
        <end position="228"/>
    </location>
</feature>
<organism evidence="2 3">
    <name type="scientific">Lactuca sativa</name>
    <name type="common">Garden lettuce</name>
    <dbReference type="NCBI Taxonomy" id="4236"/>
    <lineage>
        <taxon>Eukaryota</taxon>
        <taxon>Viridiplantae</taxon>
        <taxon>Streptophyta</taxon>
        <taxon>Embryophyta</taxon>
        <taxon>Tracheophyta</taxon>
        <taxon>Spermatophyta</taxon>
        <taxon>Magnoliopsida</taxon>
        <taxon>eudicotyledons</taxon>
        <taxon>Gunneridae</taxon>
        <taxon>Pentapetalae</taxon>
        <taxon>asterids</taxon>
        <taxon>campanulids</taxon>
        <taxon>Asterales</taxon>
        <taxon>Asteraceae</taxon>
        <taxon>Cichorioideae</taxon>
        <taxon>Cichorieae</taxon>
        <taxon>Lactucinae</taxon>
        <taxon>Lactuca</taxon>
    </lineage>
</organism>
<protein>
    <submittedName>
        <fullName evidence="2">Uncharacterized protein</fullName>
    </submittedName>
</protein>
<evidence type="ECO:0000313" key="2">
    <source>
        <dbReference type="EMBL" id="KAJ0217729.1"/>
    </source>
</evidence>
<dbReference type="AlphaFoldDB" id="A0A9R1XQ40"/>
<evidence type="ECO:0000313" key="3">
    <source>
        <dbReference type="Proteomes" id="UP000235145"/>
    </source>
</evidence>
<proteinExistence type="predicted"/>
<keyword evidence="3" id="KW-1185">Reference proteome</keyword>
<accession>A0A9R1XQ40</accession>
<dbReference type="Proteomes" id="UP000235145">
    <property type="component" value="Unassembled WGS sequence"/>
</dbReference>
<reference evidence="2 3" key="1">
    <citation type="journal article" date="2017" name="Nat. Commun.">
        <title>Genome assembly with in vitro proximity ligation data and whole-genome triplication in lettuce.</title>
        <authorList>
            <person name="Reyes-Chin-Wo S."/>
            <person name="Wang Z."/>
            <person name="Yang X."/>
            <person name="Kozik A."/>
            <person name="Arikit S."/>
            <person name="Song C."/>
            <person name="Xia L."/>
            <person name="Froenicke L."/>
            <person name="Lavelle D.O."/>
            <person name="Truco M.J."/>
            <person name="Xia R."/>
            <person name="Zhu S."/>
            <person name="Xu C."/>
            <person name="Xu H."/>
            <person name="Xu X."/>
            <person name="Cox K."/>
            <person name="Korf I."/>
            <person name="Meyers B.C."/>
            <person name="Michelmore R.W."/>
        </authorList>
    </citation>
    <scope>NUCLEOTIDE SEQUENCE [LARGE SCALE GENOMIC DNA]</scope>
    <source>
        <strain evidence="3">cv. Salinas</strain>
        <tissue evidence="2">Seedlings</tissue>
    </source>
</reference>
<dbReference type="EMBL" id="NBSK02000003">
    <property type="protein sequence ID" value="KAJ0217729.1"/>
    <property type="molecule type" value="Genomic_DNA"/>
</dbReference>
<dbReference type="GO" id="GO:0009630">
    <property type="term" value="P:gravitropism"/>
    <property type="evidence" value="ECO:0007669"/>
    <property type="project" value="InterPro"/>
</dbReference>